<comment type="subcellular location">
    <subcellularLocation>
        <location evidence="1">Membrane</location>
    </subcellularLocation>
</comment>
<dbReference type="SUPFAM" id="SSF161084">
    <property type="entry name" value="MAPEG domain-like"/>
    <property type="match status" value="1"/>
</dbReference>
<feature type="transmembrane region" description="Helical" evidence="5">
    <location>
        <begin position="63"/>
        <end position="90"/>
    </location>
</feature>
<dbReference type="InterPro" id="IPR001129">
    <property type="entry name" value="Membr-assoc_MAPEG"/>
</dbReference>
<dbReference type="InterPro" id="IPR023352">
    <property type="entry name" value="MAPEG-like_dom_sf"/>
</dbReference>
<keyword evidence="4 5" id="KW-0472">Membrane</keyword>
<gene>
    <name evidence="6" type="ORF">DFR50_1535</name>
</gene>
<dbReference type="OrthoDB" id="7743618at2"/>
<evidence type="ECO:0000256" key="3">
    <source>
        <dbReference type="ARBA" id="ARBA00022989"/>
    </source>
</evidence>
<evidence type="ECO:0000256" key="1">
    <source>
        <dbReference type="ARBA" id="ARBA00004370"/>
    </source>
</evidence>
<name>A0A366ELI7_9HYPH</name>
<evidence type="ECO:0000256" key="2">
    <source>
        <dbReference type="ARBA" id="ARBA00022692"/>
    </source>
</evidence>
<reference evidence="6 7" key="1">
    <citation type="submission" date="2018-06" db="EMBL/GenBank/DDBJ databases">
        <title>Genomic Encyclopedia of Type Strains, Phase IV (KMG-IV): sequencing the most valuable type-strain genomes for metagenomic binning, comparative biology and taxonomic classification.</title>
        <authorList>
            <person name="Goeker M."/>
        </authorList>
    </citation>
    <scope>NUCLEOTIDE SEQUENCE [LARGE SCALE GENOMIC DNA]</scope>
    <source>
        <strain evidence="6 7">DSM 24875</strain>
    </source>
</reference>
<dbReference type="RefSeq" id="WP_113893554.1">
    <property type="nucleotide sequence ID" value="NZ_QNRK01000053.1"/>
</dbReference>
<evidence type="ECO:0000313" key="7">
    <source>
        <dbReference type="Proteomes" id="UP000253529"/>
    </source>
</evidence>
<dbReference type="Gene3D" id="1.20.120.550">
    <property type="entry name" value="Membrane associated eicosanoid/glutathione metabolism-like domain"/>
    <property type="match status" value="1"/>
</dbReference>
<proteinExistence type="predicted"/>
<accession>A0A366ELI7</accession>
<comment type="caution">
    <text evidence="6">The sequence shown here is derived from an EMBL/GenBank/DDBJ whole genome shotgun (WGS) entry which is preliminary data.</text>
</comment>
<dbReference type="GO" id="GO:0016020">
    <property type="term" value="C:membrane"/>
    <property type="evidence" value="ECO:0007669"/>
    <property type="project" value="UniProtKB-SubCell"/>
</dbReference>
<protein>
    <submittedName>
        <fullName evidence="6">Putative MAPEG superfamily protein</fullName>
    </submittedName>
</protein>
<evidence type="ECO:0000256" key="5">
    <source>
        <dbReference type="SAM" id="Phobius"/>
    </source>
</evidence>
<dbReference type="Pfam" id="PF01124">
    <property type="entry name" value="MAPEG"/>
    <property type="match status" value="1"/>
</dbReference>
<keyword evidence="3 5" id="KW-1133">Transmembrane helix</keyword>
<organism evidence="6 7">
    <name type="scientific">Roseiarcus fermentans</name>
    <dbReference type="NCBI Taxonomy" id="1473586"/>
    <lineage>
        <taxon>Bacteria</taxon>
        <taxon>Pseudomonadati</taxon>
        <taxon>Pseudomonadota</taxon>
        <taxon>Alphaproteobacteria</taxon>
        <taxon>Hyphomicrobiales</taxon>
        <taxon>Roseiarcaceae</taxon>
        <taxon>Roseiarcus</taxon>
    </lineage>
</organism>
<evidence type="ECO:0000256" key="4">
    <source>
        <dbReference type="ARBA" id="ARBA00023136"/>
    </source>
</evidence>
<sequence length="127" mass="13959">MSELACLELSVLLWVVHVVAQAGAANLALPRSYLVSARDVAIEPKGVIAGRARRALANYLESFTAFVALDLAFIALHWSAGIWPIVWIVARVAYLPLYLFNVAWVRSLVWGVSVLAIVMMLLRLALD</sequence>
<dbReference type="EMBL" id="QNRK01000053">
    <property type="protein sequence ID" value="RBP02305.1"/>
    <property type="molecule type" value="Genomic_DNA"/>
</dbReference>
<dbReference type="AlphaFoldDB" id="A0A366ELI7"/>
<dbReference type="Proteomes" id="UP000253529">
    <property type="component" value="Unassembled WGS sequence"/>
</dbReference>
<evidence type="ECO:0000313" key="6">
    <source>
        <dbReference type="EMBL" id="RBP02305.1"/>
    </source>
</evidence>
<keyword evidence="2 5" id="KW-0812">Transmembrane</keyword>
<keyword evidence="7" id="KW-1185">Reference proteome</keyword>
<feature type="transmembrane region" description="Helical" evidence="5">
    <location>
        <begin position="97"/>
        <end position="122"/>
    </location>
</feature>